<keyword evidence="2" id="KW-0472">Membrane</keyword>
<name>A0A087CJ36_9BIFI</name>
<dbReference type="RefSeq" id="WP_051921468.1">
    <property type="nucleotide sequence ID" value="NZ_JGZI01000007.1"/>
</dbReference>
<comment type="caution">
    <text evidence="3">The sequence shown here is derived from an EMBL/GenBank/DDBJ whole genome shotgun (WGS) entry which is preliminary data.</text>
</comment>
<evidence type="ECO:0000313" key="4">
    <source>
        <dbReference type="Proteomes" id="UP000029050"/>
    </source>
</evidence>
<dbReference type="STRING" id="218140.BPSY_0382"/>
<evidence type="ECO:0000256" key="2">
    <source>
        <dbReference type="SAM" id="Phobius"/>
    </source>
</evidence>
<reference evidence="3 4" key="1">
    <citation type="submission" date="2014-03" db="EMBL/GenBank/DDBJ databases">
        <title>Genomics of Bifidobacteria.</title>
        <authorList>
            <person name="Ventura M."/>
            <person name="Milani C."/>
            <person name="Lugli G.A."/>
        </authorList>
    </citation>
    <scope>NUCLEOTIDE SEQUENCE [LARGE SCALE GENOMIC DNA]</scope>
    <source>
        <strain evidence="3 4">LMG 21775</strain>
    </source>
</reference>
<keyword evidence="2" id="KW-0812">Transmembrane</keyword>
<accession>A0A087CJ36</accession>
<proteinExistence type="predicted"/>
<dbReference type="InterPro" id="IPR025101">
    <property type="entry name" value="DUF4012"/>
</dbReference>
<organism evidence="3 4">
    <name type="scientific">Bifidobacterium psychraerophilum</name>
    <dbReference type="NCBI Taxonomy" id="218140"/>
    <lineage>
        <taxon>Bacteria</taxon>
        <taxon>Bacillati</taxon>
        <taxon>Actinomycetota</taxon>
        <taxon>Actinomycetes</taxon>
        <taxon>Bifidobacteriales</taxon>
        <taxon>Bifidobacteriaceae</taxon>
        <taxon>Bifidobacterium</taxon>
    </lineage>
</organism>
<dbReference type="Pfam" id="PF13196">
    <property type="entry name" value="DUF4012"/>
    <property type="match status" value="1"/>
</dbReference>
<sequence>MSDAAYDVDSGAHNRRTRRNSGQHGRGGKPRHLLRNIVISVVLVLLVLAGVSAILGYKLYREAQQVKEHEQQAMTLLSSVQSVDQLKDSNAISTILPKLQSETSAARTITDGTLWRVASVVPVYGNDITTVRGMTTAVDSLANTALPKLSTTVQTMLSSSLSAGNGKVNLQPIVEAQSGFKSANASLQSELKTLKALPDPHLNQVKEPYDLAVEQFTSVAGKIDQVNDLIQMMPKFLGADGARNYLIVAQTTSEARSSGGLIGSLGTFSTNNGVISVGDFHPNTEFISLGGSQANAEEESVFKSPLDLAFDIRDLAAFPDSSRTTTTVNAIWQKSPYASTIDGVMMIDPVFVQEMIKLGGNVTLPNGQQLTGENTAEFLLNGIYKTVPVAQQDAYFEYAASTAMNNLFSNLTAEKMISMTQSFTTLANQRHLYLYSFHEDDAKYFQGAGLSKGTPESEAEPEIGIYLNQNNPSKLDWYLHRKTVITRKSCNADGSQSYHVEFTATNTLTQSEMASGNAYILGGVNGIGASGTPVEKILFYSPKGGAISNFTVTGEADKPGQASMDGKKLWTSIATIAPGKSVTYAYDVSTSSKATSDLKLDQTPMGWTDEGVTYNTQACVIK</sequence>
<feature type="transmembrane region" description="Helical" evidence="2">
    <location>
        <begin position="33"/>
        <end position="57"/>
    </location>
</feature>
<protein>
    <recommendedName>
        <fullName evidence="5">DUF4012 domain-containing protein</fullName>
    </recommendedName>
</protein>
<gene>
    <name evidence="3" type="ORF">BPSY_0382</name>
</gene>
<dbReference type="eggNOG" id="COG2976">
    <property type="taxonomic scope" value="Bacteria"/>
</dbReference>
<evidence type="ECO:0000256" key="1">
    <source>
        <dbReference type="SAM" id="MobiDB-lite"/>
    </source>
</evidence>
<feature type="region of interest" description="Disordered" evidence="1">
    <location>
        <begin position="1"/>
        <end position="29"/>
    </location>
</feature>
<feature type="compositionally biased region" description="Basic residues" evidence="1">
    <location>
        <begin position="13"/>
        <end position="29"/>
    </location>
</feature>
<dbReference type="OrthoDB" id="3223041at2"/>
<dbReference type="GeneID" id="98299593"/>
<dbReference type="AlphaFoldDB" id="A0A087CJ36"/>
<evidence type="ECO:0000313" key="3">
    <source>
        <dbReference type="EMBL" id="KFI83286.1"/>
    </source>
</evidence>
<keyword evidence="2" id="KW-1133">Transmembrane helix</keyword>
<dbReference type="Proteomes" id="UP000029050">
    <property type="component" value="Unassembled WGS sequence"/>
</dbReference>
<keyword evidence="4" id="KW-1185">Reference proteome</keyword>
<dbReference type="EMBL" id="JGZI01000007">
    <property type="protein sequence ID" value="KFI83286.1"/>
    <property type="molecule type" value="Genomic_DNA"/>
</dbReference>
<evidence type="ECO:0008006" key="5">
    <source>
        <dbReference type="Google" id="ProtNLM"/>
    </source>
</evidence>